<name>A0A813DM64_POLGL</name>
<feature type="compositionally biased region" description="Pro residues" evidence="1">
    <location>
        <begin position="63"/>
        <end position="82"/>
    </location>
</feature>
<keyword evidence="3" id="KW-1185">Reference proteome</keyword>
<feature type="compositionally biased region" description="Polar residues" evidence="1">
    <location>
        <begin position="1"/>
        <end position="19"/>
    </location>
</feature>
<evidence type="ECO:0000313" key="2">
    <source>
        <dbReference type="EMBL" id="CAE8587214.1"/>
    </source>
</evidence>
<feature type="region of interest" description="Disordered" evidence="1">
    <location>
        <begin position="1"/>
        <end position="23"/>
    </location>
</feature>
<feature type="region of interest" description="Disordered" evidence="1">
    <location>
        <begin position="58"/>
        <end position="84"/>
    </location>
</feature>
<evidence type="ECO:0000256" key="1">
    <source>
        <dbReference type="SAM" id="MobiDB-lite"/>
    </source>
</evidence>
<comment type="caution">
    <text evidence="2">The sequence shown here is derived from an EMBL/GenBank/DDBJ whole genome shotgun (WGS) entry which is preliminary data.</text>
</comment>
<proteinExistence type="predicted"/>
<dbReference type="Proteomes" id="UP000654075">
    <property type="component" value="Unassembled WGS sequence"/>
</dbReference>
<organism evidence="2 3">
    <name type="scientific">Polarella glacialis</name>
    <name type="common">Dinoflagellate</name>
    <dbReference type="NCBI Taxonomy" id="89957"/>
    <lineage>
        <taxon>Eukaryota</taxon>
        <taxon>Sar</taxon>
        <taxon>Alveolata</taxon>
        <taxon>Dinophyceae</taxon>
        <taxon>Suessiales</taxon>
        <taxon>Suessiaceae</taxon>
        <taxon>Polarella</taxon>
    </lineage>
</organism>
<gene>
    <name evidence="2" type="ORF">PGLA1383_LOCUS6052</name>
</gene>
<accession>A0A813DM64</accession>
<sequence>MVTSYPSHGSRPPSQSPDSFSGRAFRGQHIHRQGFICQMVQPELERVFARWQGYRPSENPRMSPLPLPRSPRSPATPSPPPGNSIDVVLDSMAKIEAVWLTLVGGKIGDAQETEKYLSSTSRDVDRQVISLERQLKALHREHVYGRAEMLRSLLPGRRSVVAAVISAAAAAADTEFAQRLDKVGGV</sequence>
<dbReference type="AlphaFoldDB" id="A0A813DM64"/>
<protein>
    <submittedName>
        <fullName evidence="2">Uncharacterized protein</fullName>
    </submittedName>
</protein>
<reference evidence="2" key="1">
    <citation type="submission" date="2021-02" db="EMBL/GenBank/DDBJ databases">
        <authorList>
            <person name="Dougan E. K."/>
            <person name="Rhodes N."/>
            <person name="Thang M."/>
            <person name="Chan C."/>
        </authorList>
    </citation>
    <scope>NUCLEOTIDE SEQUENCE</scope>
</reference>
<dbReference type="EMBL" id="CAJNNV010002453">
    <property type="protein sequence ID" value="CAE8587214.1"/>
    <property type="molecule type" value="Genomic_DNA"/>
</dbReference>
<evidence type="ECO:0000313" key="3">
    <source>
        <dbReference type="Proteomes" id="UP000654075"/>
    </source>
</evidence>